<dbReference type="CDD" id="cd00085">
    <property type="entry name" value="HNHc"/>
    <property type="match status" value="1"/>
</dbReference>
<keyword evidence="2" id="KW-0255">Endonuclease</keyword>
<dbReference type="RefSeq" id="WP_310346189.1">
    <property type="nucleotide sequence ID" value="NZ_JAVDXO010000012.1"/>
</dbReference>
<dbReference type="SMART" id="SM00507">
    <property type="entry name" value="HNHc"/>
    <property type="match status" value="1"/>
</dbReference>
<keyword evidence="2" id="KW-0540">Nuclease</keyword>
<evidence type="ECO:0000313" key="3">
    <source>
        <dbReference type="Proteomes" id="UP001268089"/>
    </source>
</evidence>
<dbReference type="InterPro" id="IPR003615">
    <property type="entry name" value="HNH_nuc"/>
</dbReference>
<sequence length="81" mass="9082">MTALSLTREKIYRTVARQLHGQVPCWICGKHVAHADATLEHIVPRSEGGSSHLENLAISHDFCNNQRHIRGTTPDSKRPET</sequence>
<reference evidence="2 3" key="1">
    <citation type="submission" date="2023-07" db="EMBL/GenBank/DDBJ databases">
        <title>Sorghum-associated microbial communities from plants grown in Nebraska, USA.</title>
        <authorList>
            <person name="Schachtman D."/>
        </authorList>
    </citation>
    <scope>NUCLEOTIDE SEQUENCE [LARGE SCALE GENOMIC DNA]</scope>
    <source>
        <strain evidence="2 3">BE308</strain>
    </source>
</reference>
<organism evidence="2 3">
    <name type="scientific">Rhodoferax saidenbachensis</name>
    <dbReference type="NCBI Taxonomy" id="1484693"/>
    <lineage>
        <taxon>Bacteria</taxon>
        <taxon>Pseudomonadati</taxon>
        <taxon>Pseudomonadota</taxon>
        <taxon>Betaproteobacteria</taxon>
        <taxon>Burkholderiales</taxon>
        <taxon>Comamonadaceae</taxon>
        <taxon>Rhodoferax</taxon>
    </lineage>
</organism>
<feature type="domain" description="HNH nuclease" evidence="1">
    <location>
        <begin position="10"/>
        <end position="65"/>
    </location>
</feature>
<keyword evidence="3" id="KW-1185">Reference proteome</keyword>
<dbReference type="EMBL" id="JAVDXO010000012">
    <property type="protein sequence ID" value="MDR7308627.1"/>
    <property type="molecule type" value="Genomic_DNA"/>
</dbReference>
<dbReference type="GO" id="GO:0004519">
    <property type="term" value="F:endonuclease activity"/>
    <property type="evidence" value="ECO:0007669"/>
    <property type="project" value="UniProtKB-KW"/>
</dbReference>
<protein>
    <submittedName>
        <fullName evidence="2">5-methylcytosine-specific restriction endonuclease McrA</fullName>
    </submittedName>
</protein>
<name>A0ABU1ZSV1_9BURK</name>
<dbReference type="InterPro" id="IPR002711">
    <property type="entry name" value="HNH"/>
</dbReference>
<accession>A0ABU1ZSV1</accession>
<proteinExistence type="predicted"/>
<dbReference type="Gene3D" id="1.10.30.50">
    <property type="match status" value="1"/>
</dbReference>
<dbReference type="Proteomes" id="UP001268089">
    <property type="component" value="Unassembled WGS sequence"/>
</dbReference>
<dbReference type="Pfam" id="PF01844">
    <property type="entry name" value="HNH"/>
    <property type="match status" value="1"/>
</dbReference>
<evidence type="ECO:0000259" key="1">
    <source>
        <dbReference type="SMART" id="SM00507"/>
    </source>
</evidence>
<gene>
    <name evidence="2" type="ORF">J2X15_003943</name>
</gene>
<evidence type="ECO:0000313" key="2">
    <source>
        <dbReference type="EMBL" id="MDR7308627.1"/>
    </source>
</evidence>
<keyword evidence="2" id="KW-0378">Hydrolase</keyword>
<comment type="caution">
    <text evidence="2">The sequence shown here is derived from an EMBL/GenBank/DDBJ whole genome shotgun (WGS) entry which is preliminary data.</text>
</comment>